<proteinExistence type="predicted"/>
<protein>
    <submittedName>
        <fullName evidence="7">Sugar ABC transporter ATP-binding protein</fullName>
    </submittedName>
</protein>
<dbReference type="Proteomes" id="UP001500449">
    <property type="component" value="Unassembled WGS sequence"/>
</dbReference>
<gene>
    <name evidence="7" type="ORF">GCM10009836_02570</name>
</gene>
<dbReference type="InterPro" id="IPR017871">
    <property type="entry name" value="ABC_transporter-like_CS"/>
</dbReference>
<keyword evidence="8" id="KW-1185">Reference proteome</keyword>
<dbReference type="Pfam" id="PF00005">
    <property type="entry name" value="ABC_tran"/>
    <property type="match status" value="2"/>
</dbReference>
<reference evidence="7 8" key="1">
    <citation type="journal article" date="2019" name="Int. J. Syst. Evol. Microbiol.">
        <title>The Global Catalogue of Microorganisms (GCM) 10K type strain sequencing project: providing services to taxonomists for standard genome sequencing and annotation.</title>
        <authorList>
            <consortium name="The Broad Institute Genomics Platform"/>
            <consortium name="The Broad Institute Genome Sequencing Center for Infectious Disease"/>
            <person name="Wu L."/>
            <person name="Ma J."/>
        </authorList>
    </citation>
    <scope>NUCLEOTIDE SEQUENCE [LARGE SCALE GENOMIC DNA]</scope>
    <source>
        <strain evidence="7 8">JCM 16009</strain>
    </source>
</reference>
<evidence type="ECO:0000256" key="3">
    <source>
        <dbReference type="ARBA" id="ARBA00022741"/>
    </source>
</evidence>
<dbReference type="PANTHER" id="PTHR43790:SF9">
    <property type="entry name" value="GALACTOFURANOSE TRANSPORTER ATP-BINDING PROTEIN YTFR"/>
    <property type="match status" value="1"/>
</dbReference>
<evidence type="ECO:0000313" key="8">
    <source>
        <dbReference type="Proteomes" id="UP001500449"/>
    </source>
</evidence>
<dbReference type="RefSeq" id="WP_344411631.1">
    <property type="nucleotide sequence ID" value="NZ_BAAAQK010000001.1"/>
</dbReference>
<name>A0ABN2MIA7_9PSEU</name>
<feature type="region of interest" description="Disordered" evidence="5">
    <location>
        <begin position="259"/>
        <end position="283"/>
    </location>
</feature>
<dbReference type="SMART" id="SM00382">
    <property type="entry name" value="AAA"/>
    <property type="match status" value="2"/>
</dbReference>
<dbReference type="CDD" id="cd03216">
    <property type="entry name" value="ABC_Carb_Monos_I"/>
    <property type="match status" value="1"/>
</dbReference>
<dbReference type="InterPro" id="IPR003593">
    <property type="entry name" value="AAA+_ATPase"/>
</dbReference>
<keyword evidence="2" id="KW-0677">Repeat</keyword>
<dbReference type="PROSITE" id="PS50893">
    <property type="entry name" value="ABC_TRANSPORTER_2"/>
    <property type="match status" value="2"/>
</dbReference>
<dbReference type="PANTHER" id="PTHR43790">
    <property type="entry name" value="CARBOHYDRATE TRANSPORT ATP-BINDING PROTEIN MG119-RELATED"/>
    <property type="match status" value="1"/>
</dbReference>
<evidence type="ECO:0000256" key="1">
    <source>
        <dbReference type="ARBA" id="ARBA00022448"/>
    </source>
</evidence>
<dbReference type="InterPro" id="IPR003439">
    <property type="entry name" value="ABC_transporter-like_ATP-bd"/>
</dbReference>
<dbReference type="GO" id="GO:0005524">
    <property type="term" value="F:ATP binding"/>
    <property type="evidence" value="ECO:0007669"/>
    <property type="project" value="UniProtKB-KW"/>
</dbReference>
<evidence type="ECO:0000259" key="6">
    <source>
        <dbReference type="PROSITE" id="PS50893"/>
    </source>
</evidence>
<accession>A0ABN2MIA7</accession>
<dbReference type="Gene3D" id="3.40.50.300">
    <property type="entry name" value="P-loop containing nucleotide triphosphate hydrolases"/>
    <property type="match status" value="2"/>
</dbReference>
<dbReference type="PROSITE" id="PS00211">
    <property type="entry name" value="ABC_TRANSPORTER_1"/>
    <property type="match status" value="1"/>
</dbReference>
<keyword evidence="4 7" id="KW-0067">ATP-binding</keyword>
<dbReference type="InterPro" id="IPR050107">
    <property type="entry name" value="ABC_carbohydrate_import_ATPase"/>
</dbReference>
<evidence type="ECO:0000256" key="2">
    <source>
        <dbReference type="ARBA" id="ARBA00022737"/>
    </source>
</evidence>
<organism evidence="7 8">
    <name type="scientific">Pseudonocardia ailaonensis</name>
    <dbReference type="NCBI Taxonomy" id="367279"/>
    <lineage>
        <taxon>Bacteria</taxon>
        <taxon>Bacillati</taxon>
        <taxon>Actinomycetota</taxon>
        <taxon>Actinomycetes</taxon>
        <taxon>Pseudonocardiales</taxon>
        <taxon>Pseudonocardiaceae</taxon>
        <taxon>Pseudonocardia</taxon>
    </lineage>
</organism>
<dbReference type="EMBL" id="BAAAQK010000001">
    <property type="protein sequence ID" value="GAA1828317.1"/>
    <property type="molecule type" value="Genomic_DNA"/>
</dbReference>
<feature type="domain" description="ABC transporter" evidence="6">
    <location>
        <begin position="15"/>
        <end position="251"/>
    </location>
</feature>
<evidence type="ECO:0000313" key="7">
    <source>
        <dbReference type="EMBL" id="GAA1828317.1"/>
    </source>
</evidence>
<feature type="domain" description="ABC transporter" evidence="6">
    <location>
        <begin position="278"/>
        <end position="522"/>
    </location>
</feature>
<keyword evidence="1" id="KW-0813">Transport</keyword>
<sequence length="532" mass="56560">MNRDSDGHRAERGFVSLRGVSKSFGHVEALRSVDLDLAAGQIHALMGQNGAGKSTCLGVVAGRLAASTGSLTVAGEEWGDDHDARRARRAGIRAIYQERSLVPTMSAVDNVFLGELPSRGGFTHRGAMRTRFDELSRRLGVRIPPGARADSLSGADQQIVEIMGALASESRLLLLDEPTAVLAPPERERLFALMRDLRDRGLTMILVSHYIDEVLAIADTVTVFRNGAKVAHGPVAEWTEKRLVEQMLGHEMAVLSRLEESSSDAAESSGSSGGVEPGGSAPVLQVSGLHSGDGLRGVDLEVRAGEVVGLAGLVGSKRSTLLRTLAGLGTGATGRLMVGGREVGVPRSPREALRHGIALIPEDRKADGLVLSMGSRDNVMISDLGRCSRRGFVSRTRLRAQTSAHGLAYGITERMLDQPAGELSGGNQQKLLLARWANRVPRVLLADEATRGIDIGGKEQILTALRALADDGLAVVFVSSDLEEVAAVCDRVYVLRDGATAGELTRRHGGITQARILDIAFANRRDGQESPA</sequence>
<evidence type="ECO:0000256" key="4">
    <source>
        <dbReference type="ARBA" id="ARBA00022840"/>
    </source>
</evidence>
<dbReference type="InterPro" id="IPR027417">
    <property type="entry name" value="P-loop_NTPase"/>
</dbReference>
<dbReference type="CDD" id="cd03215">
    <property type="entry name" value="ABC_Carb_Monos_II"/>
    <property type="match status" value="1"/>
</dbReference>
<dbReference type="SUPFAM" id="SSF52540">
    <property type="entry name" value="P-loop containing nucleoside triphosphate hydrolases"/>
    <property type="match status" value="2"/>
</dbReference>
<keyword evidence="3" id="KW-0547">Nucleotide-binding</keyword>
<comment type="caution">
    <text evidence="7">The sequence shown here is derived from an EMBL/GenBank/DDBJ whole genome shotgun (WGS) entry which is preliminary data.</text>
</comment>
<evidence type="ECO:0000256" key="5">
    <source>
        <dbReference type="SAM" id="MobiDB-lite"/>
    </source>
</evidence>